<dbReference type="InterPro" id="IPR029039">
    <property type="entry name" value="Flavoprotein-like_sf"/>
</dbReference>
<proteinExistence type="predicted"/>
<dbReference type="Pfam" id="PF03358">
    <property type="entry name" value="FMN_red"/>
    <property type="match status" value="1"/>
</dbReference>
<accession>A0A7S8IDL1</accession>
<dbReference type="GO" id="GO:0016491">
    <property type="term" value="F:oxidoreductase activity"/>
    <property type="evidence" value="ECO:0007669"/>
    <property type="project" value="InterPro"/>
</dbReference>
<dbReference type="Gene3D" id="3.40.50.360">
    <property type="match status" value="1"/>
</dbReference>
<dbReference type="RefSeq" id="WP_195170794.1">
    <property type="nucleotide sequence ID" value="NZ_CP062983.1"/>
</dbReference>
<organism evidence="2 3">
    <name type="scientific">Phototrophicus methaneseepsis</name>
    <dbReference type="NCBI Taxonomy" id="2710758"/>
    <lineage>
        <taxon>Bacteria</taxon>
        <taxon>Bacillati</taxon>
        <taxon>Chloroflexota</taxon>
        <taxon>Candidatus Thermofontia</taxon>
        <taxon>Phototrophicales</taxon>
        <taxon>Phototrophicaceae</taxon>
        <taxon>Phototrophicus</taxon>
    </lineage>
</organism>
<evidence type="ECO:0000259" key="1">
    <source>
        <dbReference type="Pfam" id="PF03358"/>
    </source>
</evidence>
<protein>
    <submittedName>
        <fullName evidence="2">NAD(P)H-dependent oxidoreductase</fullName>
    </submittedName>
</protein>
<reference evidence="2 3" key="1">
    <citation type="submission" date="2020-02" db="EMBL/GenBank/DDBJ databases">
        <authorList>
            <person name="Zheng R.K."/>
            <person name="Sun C.M."/>
        </authorList>
    </citation>
    <scope>NUCLEOTIDE SEQUENCE [LARGE SCALE GENOMIC DNA]</scope>
    <source>
        <strain evidence="3">rifampicinis</strain>
    </source>
</reference>
<dbReference type="GO" id="GO:0010181">
    <property type="term" value="F:FMN binding"/>
    <property type="evidence" value="ECO:0007669"/>
    <property type="project" value="TreeGrafter"/>
</dbReference>
<dbReference type="AlphaFoldDB" id="A0A7S8IDL1"/>
<evidence type="ECO:0000313" key="3">
    <source>
        <dbReference type="Proteomes" id="UP000594468"/>
    </source>
</evidence>
<feature type="domain" description="NADPH-dependent FMN reductase-like" evidence="1">
    <location>
        <begin position="6"/>
        <end position="148"/>
    </location>
</feature>
<evidence type="ECO:0000313" key="2">
    <source>
        <dbReference type="EMBL" id="QPC82725.1"/>
    </source>
</evidence>
<dbReference type="PANTHER" id="PTHR30543">
    <property type="entry name" value="CHROMATE REDUCTASE"/>
    <property type="match status" value="1"/>
</dbReference>
<name>A0A7S8IDL1_9CHLR</name>
<dbReference type="Proteomes" id="UP000594468">
    <property type="component" value="Chromosome"/>
</dbReference>
<dbReference type="KEGG" id="pmet:G4Y79_24080"/>
<dbReference type="GO" id="GO:0005829">
    <property type="term" value="C:cytosol"/>
    <property type="evidence" value="ECO:0007669"/>
    <property type="project" value="TreeGrafter"/>
</dbReference>
<dbReference type="InterPro" id="IPR005025">
    <property type="entry name" value="FMN_Rdtase-like_dom"/>
</dbReference>
<dbReference type="InterPro" id="IPR050712">
    <property type="entry name" value="NAD(P)H-dep_reductase"/>
</dbReference>
<sequence>MLNLQVLITTTRPTRRGPLVAKWFAKQARKHNGFSVELVDLAEFNLPIFDEPNHPRKQDYVHEHTKAWSKTIQRGDAHVFVMPEYNSAPPSSLLNAITYLNHEWSYKPYGFVSYGGVSAGTRGAMLTKTVMMAFNVVVVPQAVSIPFFSKHIDEAGKSFDPGEVQENAASAMLDEMLKWAKVTQPLRQSRLATSS</sequence>
<dbReference type="SUPFAM" id="SSF52218">
    <property type="entry name" value="Flavoproteins"/>
    <property type="match status" value="1"/>
</dbReference>
<dbReference type="PANTHER" id="PTHR30543:SF21">
    <property type="entry name" value="NAD(P)H-DEPENDENT FMN REDUCTASE LOT6"/>
    <property type="match status" value="1"/>
</dbReference>
<gene>
    <name evidence="2" type="ORF">G4Y79_24080</name>
</gene>
<dbReference type="EMBL" id="CP062983">
    <property type="protein sequence ID" value="QPC82725.1"/>
    <property type="molecule type" value="Genomic_DNA"/>
</dbReference>
<keyword evidence="3" id="KW-1185">Reference proteome</keyword>